<dbReference type="RefSeq" id="WP_037978750.1">
    <property type="nucleotide sequence ID" value="NZ_JMKI01000060.1"/>
</dbReference>
<dbReference type="EMBL" id="JMKI01000060">
    <property type="protein sequence ID" value="KEJ91146.1"/>
    <property type="molecule type" value="Genomic_DNA"/>
</dbReference>
<dbReference type="STRING" id="2754.EH55_13300"/>
<dbReference type="eggNOG" id="ENOG502ZTV1">
    <property type="taxonomic scope" value="Bacteria"/>
</dbReference>
<protein>
    <submittedName>
        <fullName evidence="1">Uncharacterized protein</fullName>
    </submittedName>
</protein>
<dbReference type="GeneID" id="90984743"/>
<organism evidence="1 2">
    <name type="scientific">Synergistes jonesii</name>
    <dbReference type="NCBI Taxonomy" id="2754"/>
    <lineage>
        <taxon>Bacteria</taxon>
        <taxon>Thermotogati</taxon>
        <taxon>Synergistota</taxon>
        <taxon>Synergistia</taxon>
        <taxon>Synergistales</taxon>
        <taxon>Synergistaceae</taxon>
        <taxon>Synergistes</taxon>
    </lineage>
</organism>
<reference evidence="1 2" key="1">
    <citation type="submission" date="2014-04" db="EMBL/GenBank/DDBJ databases">
        <title>Draft Genome Sequence of Synergistes jonesii.</title>
        <authorList>
            <person name="Coil D.A."/>
            <person name="Eisen J.A."/>
            <person name="Holland-Moritz H.E."/>
        </authorList>
    </citation>
    <scope>NUCLEOTIDE SEQUENCE [LARGE SCALE GENOMIC DNA]</scope>
    <source>
        <strain evidence="1 2">78-1</strain>
    </source>
</reference>
<name>A0A073INT3_9BACT</name>
<gene>
    <name evidence="1" type="ORF">EH55_13300</name>
</gene>
<proteinExistence type="predicted"/>
<dbReference type="OrthoDB" id="8126at2"/>
<evidence type="ECO:0000313" key="2">
    <source>
        <dbReference type="Proteomes" id="UP000027665"/>
    </source>
</evidence>
<accession>A0A073INT3</accession>
<comment type="caution">
    <text evidence="1">The sequence shown here is derived from an EMBL/GenBank/DDBJ whole genome shotgun (WGS) entry which is preliminary data.</text>
</comment>
<evidence type="ECO:0000313" key="1">
    <source>
        <dbReference type="EMBL" id="KEJ91146.1"/>
    </source>
</evidence>
<dbReference type="AlphaFoldDB" id="A0A073INT3"/>
<dbReference type="Proteomes" id="UP000027665">
    <property type="component" value="Unassembled WGS sequence"/>
</dbReference>
<keyword evidence="2" id="KW-1185">Reference proteome</keyword>
<sequence length="107" mass="12597">MWMRIKKWLLVNAERVVPSLRLWALQLVLEAEEKIPGKTGAQKREYVVRKLDEAVRLPWWLEPFDAPLFGLLVDIICNRLNEKHGHVWNNLLAKEIIATTFAKEQPR</sequence>